<dbReference type="InterPro" id="IPR036390">
    <property type="entry name" value="WH_DNA-bd_sf"/>
</dbReference>
<reference evidence="3 4" key="1">
    <citation type="submission" date="2020-08" db="EMBL/GenBank/DDBJ databases">
        <title>Sequencing the genomes of 1000 actinobacteria strains.</title>
        <authorList>
            <person name="Klenk H.-P."/>
        </authorList>
    </citation>
    <scope>NUCLEOTIDE SEQUENCE [LARGE SCALE GENOMIC DNA]</scope>
    <source>
        <strain evidence="3 4">DSM 28967</strain>
    </source>
</reference>
<organism evidence="3 4">
    <name type="scientific">Kribbella italica</name>
    <dbReference type="NCBI Taxonomy" id="1540520"/>
    <lineage>
        <taxon>Bacteria</taxon>
        <taxon>Bacillati</taxon>
        <taxon>Actinomycetota</taxon>
        <taxon>Actinomycetes</taxon>
        <taxon>Propionibacteriales</taxon>
        <taxon>Kribbellaceae</taxon>
        <taxon>Kribbella</taxon>
    </lineage>
</organism>
<dbReference type="GO" id="GO:0006950">
    <property type="term" value="P:response to stress"/>
    <property type="evidence" value="ECO:0007669"/>
    <property type="project" value="TreeGrafter"/>
</dbReference>
<dbReference type="EMBL" id="JACHMY010000001">
    <property type="protein sequence ID" value="MBB5835722.1"/>
    <property type="molecule type" value="Genomic_DNA"/>
</dbReference>
<evidence type="ECO:0000313" key="4">
    <source>
        <dbReference type="Proteomes" id="UP000549971"/>
    </source>
</evidence>
<feature type="region of interest" description="Disordered" evidence="1">
    <location>
        <begin position="159"/>
        <end position="181"/>
    </location>
</feature>
<dbReference type="AlphaFoldDB" id="A0A7W9J5Z5"/>
<keyword evidence="3" id="KW-0238">DNA-binding</keyword>
<protein>
    <submittedName>
        <fullName evidence="3">DNA-binding MarR family transcriptional regulator</fullName>
    </submittedName>
</protein>
<dbReference type="GO" id="GO:0003677">
    <property type="term" value="F:DNA binding"/>
    <property type="evidence" value="ECO:0007669"/>
    <property type="project" value="UniProtKB-KW"/>
</dbReference>
<dbReference type="Gene3D" id="1.10.10.10">
    <property type="entry name" value="Winged helix-like DNA-binding domain superfamily/Winged helix DNA-binding domain"/>
    <property type="match status" value="1"/>
</dbReference>
<evidence type="ECO:0000256" key="1">
    <source>
        <dbReference type="SAM" id="MobiDB-lite"/>
    </source>
</evidence>
<dbReference type="PROSITE" id="PS50995">
    <property type="entry name" value="HTH_MARR_2"/>
    <property type="match status" value="1"/>
</dbReference>
<evidence type="ECO:0000259" key="2">
    <source>
        <dbReference type="PROSITE" id="PS50995"/>
    </source>
</evidence>
<dbReference type="InterPro" id="IPR039422">
    <property type="entry name" value="MarR/SlyA-like"/>
</dbReference>
<feature type="domain" description="HTH marR-type" evidence="2">
    <location>
        <begin position="14"/>
        <end position="149"/>
    </location>
</feature>
<proteinExistence type="predicted"/>
<evidence type="ECO:0000313" key="3">
    <source>
        <dbReference type="EMBL" id="MBB5835722.1"/>
    </source>
</evidence>
<dbReference type="InterPro" id="IPR036388">
    <property type="entry name" value="WH-like_DNA-bd_sf"/>
</dbReference>
<dbReference type="RefSeq" id="WP_184795334.1">
    <property type="nucleotide sequence ID" value="NZ_JACHMY010000001.1"/>
</dbReference>
<dbReference type="Proteomes" id="UP000549971">
    <property type="component" value="Unassembled WGS sequence"/>
</dbReference>
<dbReference type="PANTHER" id="PTHR33164">
    <property type="entry name" value="TRANSCRIPTIONAL REGULATOR, MARR FAMILY"/>
    <property type="match status" value="1"/>
</dbReference>
<accession>A0A7W9J5Z5</accession>
<dbReference type="SUPFAM" id="SSF46785">
    <property type="entry name" value="Winged helix' DNA-binding domain"/>
    <property type="match status" value="1"/>
</dbReference>
<dbReference type="InterPro" id="IPR000835">
    <property type="entry name" value="HTH_MarR-typ"/>
</dbReference>
<comment type="caution">
    <text evidence="3">The sequence shown here is derived from an EMBL/GenBank/DDBJ whole genome shotgun (WGS) entry which is preliminary data.</text>
</comment>
<gene>
    <name evidence="3" type="ORF">HDA39_002456</name>
</gene>
<name>A0A7W9J5Z5_9ACTN</name>
<keyword evidence="4" id="KW-1185">Reference proteome</keyword>
<sequence>MTEGKPGAQAAGGRDELVGLVQTLVAEGQRIGHVFAQRHGIHGTDVEALIRILVAPAETPMTAGALAAELGLTTGTVTTLLDRLERDGHVRRERDPTDRRRVIVRYAEPGLELAGQFFTPLGRHHRAATAAFTPEDLDVVKRYLAATIASYRAYREELDGEMRHRPRPASAGKRPPDDAGA</sequence>
<dbReference type="GO" id="GO:0003700">
    <property type="term" value="F:DNA-binding transcription factor activity"/>
    <property type="evidence" value="ECO:0007669"/>
    <property type="project" value="InterPro"/>
</dbReference>
<dbReference type="SMART" id="SM00347">
    <property type="entry name" value="HTH_MARR"/>
    <property type="match status" value="1"/>
</dbReference>
<dbReference type="Pfam" id="PF12802">
    <property type="entry name" value="MarR_2"/>
    <property type="match status" value="1"/>
</dbReference>
<dbReference type="PANTHER" id="PTHR33164:SF106">
    <property type="entry name" value="TRANSCRIPTIONAL REGULATORY PROTEIN"/>
    <property type="match status" value="1"/>
</dbReference>